<dbReference type="GO" id="GO:0005524">
    <property type="term" value="F:ATP binding"/>
    <property type="evidence" value="ECO:0007669"/>
    <property type="project" value="InterPro"/>
</dbReference>
<gene>
    <name evidence="3" type="ORF">EKO27_g2455</name>
</gene>
<feature type="compositionally biased region" description="Polar residues" evidence="1">
    <location>
        <begin position="57"/>
        <end position="69"/>
    </location>
</feature>
<proteinExistence type="predicted"/>
<accession>A0A439DE02</accession>
<dbReference type="SUPFAM" id="SSF56112">
    <property type="entry name" value="Protein kinase-like (PK-like)"/>
    <property type="match status" value="1"/>
</dbReference>
<dbReference type="EMBL" id="RYZI01000045">
    <property type="protein sequence ID" value="RWA12632.1"/>
    <property type="molecule type" value="Genomic_DNA"/>
</dbReference>
<sequence length="438" mass="49107">MSNRPLGGESSVSRQAVGDAEYVKRFFEAVPDRVFAFERIIAQGSWGYTLLMTMKTNDTPQTRPTQAPSQAPGLQPLPSLPDSFQSLSISNPITRLFRPSEGDPASSFGRGSFGFAPQLPRPPRPPRRPESVTRFVLKRSLAEVGEKNITKEIDALDRLRGYTHFAQPSHVLEDTRWQKVSQDLKGPTLLMDWVENGLLWAFYEKRMVVGLAWPARDLGGRPGGASGSEAIPAPNERGERPPKSRLLHGDFHAQNIMVDTLEPVEHRFIPVLKLIDFGTSRDLPVRPNEPEGLVVKTNIRAIGEVMLGLLRGNIKGGPGMMEITYKGETRAVNSYATDLDRLSNRYRAPAYMVAQHQERIDNLDPEIRSLVALCVAVRPEDRPDIEDLLGIVEEKARNKKRDDYLSYKYSDNETEAAIRDIVERYMFDADRVAPGFLS</sequence>
<dbReference type="InterPro" id="IPR011009">
    <property type="entry name" value="Kinase-like_dom_sf"/>
</dbReference>
<feature type="region of interest" description="Disordered" evidence="1">
    <location>
        <begin position="57"/>
        <end position="82"/>
    </location>
</feature>
<dbReference type="Proteomes" id="UP000286045">
    <property type="component" value="Unassembled WGS sequence"/>
</dbReference>
<dbReference type="Gene3D" id="1.10.510.10">
    <property type="entry name" value="Transferase(Phosphotransferase) domain 1"/>
    <property type="match status" value="1"/>
</dbReference>
<evidence type="ECO:0000313" key="3">
    <source>
        <dbReference type="EMBL" id="RWA12632.1"/>
    </source>
</evidence>
<keyword evidence="4" id="KW-1185">Reference proteome</keyword>
<evidence type="ECO:0000313" key="4">
    <source>
        <dbReference type="Proteomes" id="UP000286045"/>
    </source>
</evidence>
<dbReference type="AlphaFoldDB" id="A0A439DE02"/>
<protein>
    <recommendedName>
        <fullName evidence="2">Protein kinase domain-containing protein</fullName>
    </recommendedName>
</protein>
<evidence type="ECO:0000256" key="1">
    <source>
        <dbReference type="SAM" id="MobiDB-lite"/>
    </source>
</evidence>
<dbReference type="InterPro" id="IPR000719">
    <property type="entry name" value="Prot_kinase_dom"/>
</dbReference>
<comment type="caution">
    <text evidence="3">The sequence shown here is derived from an EMBL/GenBank/DDBJ whole genome shotgun (WGS) entry which is preliminary data.</text>
</comment>
<reference evidence="3 4" key="1">
    <citation type="submission" date="2018-12" db="EMBL/GenBank/DDBJ databases">
        <title>Draft genome sequence of Xylaria grammica IHI A82.</title>
        <authorList>
            <person name="Buettner E."/>
            <person name="Kellner H."/>
        </authorList>
    </citation>
    <scope>NUCLEOTIDE SEQUENCE [LARGE SCALE GENOMIC DNA]</scope>
    <source>
        <strain evidence="3 4">IHI A82</strain>
    </source>
</reference>
<organism evidence="3 4">
    <name type="scientific">Xylaria grammica</name>
    <dbReference type="NCBI Taxonomy" id="363999"/>
    <lineage>
        <taxon>Eukaryota</taxon>
        <taxon>Fungi</taxon>
        <taxon>Dikarya</taxon>
        <taxon>Ascomycota</taxon>
        <taxon>Pezizomycotina</taxon>
        <taxon>Sordariomycetes</taxon>
        <taxon>Xylariomycetidae</taxon>
        <taxon>Xylariales</taxon>
        <taxon>Xylariaceae</taxon>
        <taxon>Xylaria</taxon>
    </lineage>
</organism>
<feature type="region of interest" description="Disordered" evidence="1">
    <location>
        <begin position="221"/>
        <end position="244"/>
    </location>
</feature>
<feature type="domain" description="Protein kinase" evidence="2">
    <location>
        <begin position="102"/>
        <end position="405"/>
    </location>
</feature>
<evidence type="ECO:0000259" key="2">
    <source>
        <dbReference type="PROSITE" id="PS50011"/>
    </source>
</evidence>
<dbReference type="PROSITE" id="PS50011">
    <property type="entry name" value="PROTEIN_KINASE_DOM"/>
    <property type="match status" value="1"/>
</dbReference>
<dbReference type="GO" id="GO:0004672">
    <property type="term" value="F:protein kinase activity"/>
    <property type="evidence" value="ECO:0007669"/>
    <property type="project" value="InterPro"/>
</dbReference>
<feature type="region of interest" description="Disordered" evidence="1">
    <location>
        <begin position="95"/>
        <end position="131"/>
    </location>
</feature>
<name>A0A439DE02_9PEZI</name>